<dbReference type="GO" id="GO:0016491">
    <property type="term" value="F:oxidoreductase activity"/>
    <property type="evidence" value="ECO:0007669"/>
    <property type="project" value="TreeGrafter"/>
</dbReference>
<evidence type="ECO:0000256" key="1">
    <source>
        <dbReference type="SAM" id="MobiDB-lite"/>
    </source>
</evidence>
<dbReference type="PANTHER" id="PTHR42923">
    <property type="entry name" value="PROTOPORPHYRINOGEN OXIDASE"/>
    <property type="match status" value="1"/>
</dbReference>
<dbReference type="PANTHER" id="PTHR42923:SF20">
    <property type="entry name" value="FLAVIN-CONTAINING AMINE OXIDASEDEHYDROGENASE"/>
    <property type="match status" value="1"/>
</dbReference>
<evidence type="ECO:0008006" key="3">
    <source>
        <dbReference type="Google" id="ProtNLM"/>
    </source>
</evidence>
<evidence type="ECO:0000313" key="2">
    <source>
        <dbReference type="EMBL" id="CAD8546366.1"/>
    </source>
</evidence>
<dbReference type="InterPro" id="IPR036188">
    <property type="entry name" value="FAD/NAD-bd_sf"/>
</dbReference>
<dbReference type="AlphaFoldDB" id="A0A7S0JAX3"/>
<feature type="region of interest" description="Disordered" evidence="1">
    <location>
        <begin position="138"/>
        <end position="162"/>
    </location>
</feature>
<dbReference type="SUPFAM" id="SSF51905">
    <property type="entry name" value="FAD/NAD(P)-binding domain"/>
    <property type="match status" value="1"/>
</dbReference>
<gene>
    <name evidence="2" type="ORF">CLEP1334_LOCUS21656</name>
</gene>
<organism evidence="2">
    <name type="scientific">Calcidiscus leptoporus</name>
    <dbReference type="NCBI Taxonomy" id="127549"/>
    <lineage>
        <taxon>Eukaryota</taxon>
        <taxon>Haptista</taxon>
        <taxon>Haptophyta</taxon>
        <taxon>Prymnesiophyceae</taxon>
        <taxon>Coccolithales</taxon>
        <taxon>Calcidiscaceae</taxon>
        <taxon>Calcidiscus</taxon>
    </lineage>
</organism>
<dbReference type="InterPro" id="IPR050464">
    <property type="entry name" value="Zeta_carotene_desat/Oxidored"/>
</dbReference>
<reference evidence="2" key="1">
    <citation type="submission" date="2021-01" db="EMBL/GenBank/DDBJ databases">
        <authorList>
            <person name="Corre E."/>
            <person name="Pelletier E."/>
            <person name="Niang G."/>
            <person name="Scheremetjew M."/>
            <person name="Finn R."/>
            <person name="Kale V."/>
            <person name="Holt S."/>
            <person name="Cochrane G."/>
            <person name="Meng A."/>
            <person name="Brown T."/>
            <person name="Cohen L."/>
        </authorList>
    </citation>
    <scope>NUCLEOTIDE SEQUENCE</scope>
    <source>
        <strain evidence="2">RCC1130</strain>
    </source>
</reference>
<protein>
    <recommendedName>
        <fullName evidence="3">Amine oxidase domain-containing protein</fullName>
    </recommendedName>
</protein>
<name>A0A7S0JAX3_9EUKA</name>
<sequence length="369" mass="41385">MSIDRLLRLFRFSDDFRYRMVFPLVALFFGTGNQTKDVSAAIVARVFLDESMAIFEYHAEYMLDATPSNIAFDNLEAFYESMRASMAKSGCRFLMRTKVTNVERGAQIKVAVEAAPASWRAGSEQPVQAFRVGPTPRVAQALGESPPDADGDAPSSSPPTGPLEFDELILAVPANAALRLLGDPSRAERRVLGSVEYFEDLSVTHTDEAYMRRHNEIDGRAIYFIKTLESQPSCCEMGFDLTGYQPELVPVRNGNADRVYQTIFLNKAARDQWTIDEIDPSRVIDKSWWTAFSHTYKHFRWVVPWVWSIQKPGRTLYAGSWTLFNTHDIAIASGLAAAHRLGAPYPFDDNPRARATFKTVLAASHLKLA</sequence>
<proteinExistence type="predicted"/>
<accession>A0A7S0JAX3</accession>
<dbReference type="EMBL" id="HBER01042980">
    <property type="protein sequence ID" value="CAD8546366.1"/>
    <property type="molecule type" value="Transcribed_RNA"/>
</dbReference>